<dbReference type="Proteomes" id="UP000000379">
    <property type="component" value="Chromosome"/>
</dbReference>
<sequence>MKLEKEHYPMREVSRLLGITNHKLWRLRKVLNFDVHTRGVDRREKWVSAETVKMLDEYPHKFD</sequence>
<reference evidence="2" key="1">
    <citation type="submission" date="2010-05" db="EMBL/GenBank/DDBJ databases">
        <title>The complete genome of Truepera radiovictris DSM 17093.</title>
        <authorList>
            <consortium name="US DOE Joint Genome Institute (JGI-PGF)"/>
            <person name="Lucas S."/>
            <person name="Copeland A."/>
            <person name="Lapidus A."/>
            <person name="Glavina del Rio T."/>
            <person name="Dalin E."/>
            <person name="Tice H."/>
            <person name="Bruce D."/>
            <person name="Goodwin L."/>
            <person name="Pitluck S."/>
            <person name="Kyrpides N."/>
            <person name="Mavromatis K."/>
            <person name="Ovchinnikova G."/>
            <person name="Munk A.C."/>
            <person name="Detter J.C."/>
            <person name="Han C."/>
            <person name="Tapia R."/>
            <person name="Land M."/>
            <person name="Hauser L."/>
            <person name="Markowitz V."/>
            <person name="Cheng J.-F."/>
            <person name="Hugenholtz P."/>
            <person name="Woyke T."/>
            <person name="Wu D."/>
            <person name="Tindall B."/>
            <person name="Pomrenke H.G."/>
            <person name="Brambilla E."/>
            <person name="Klenk H.-P."/>
            <person name="Eisen J.A."/>
        </authorList>
    </citation>
    <scope>NUCLEOTIDE SEQUENCE [LARGE SCALE GENOMIC DNA]</scope>
    <source>
        <strain evidence="2">DSM 17093 / CIP 108686 / LMG 22925 / RQ-24</strain>
    </source>
</reference>
<dbReference type="HOGENOM" id="CLU_2884649_0_0_0"/>
<gene>
    <name evidence="1" type="ordered locus">Trad_1807</name>
</gene>
<dbReference type="KEGG" id="tra:Trad_1807"/>
<accession>D7CQE1</accession>
<reference evidence="1 2" key="2">
    <citation type="journal article" date="2011" name="Stand. Genomic Sci.">
        <title>Complete genome sequence of Truepera radiovictrix type strain (RQ-24).</title>
        <authorList>
            <person name="Ivanova N."/>
            <person name="Rohde C."/>
            <person name="Munk C."/>
            <person name="Nolan M."/>
            <person name="Lucas S."/>
            <person name="Del Rio T.G."/>
            <person name="Tice H."/>
            <person name="Deshpande S."/>
            <person name="Cheng J.F."/>
            <person name="Tapia R."/>
            <person name="Han C."/>
            <person name="Goodwin L."/>
            <person name="Pitluck S."/>
            <person name="Liolios K."/>
            <person name="Mavromatis K."/>
            <person name="Mikhailova N."/>
            <person name="Pati A."/>
            <person name="Chen A."/>
            <person name="Palaniappan K."/>
            <person name="Land M."/>
            <person name="Hauser L."/>
            <person name="Chang Y.J."/>
            <person name="Jeffries C.D."/>
            <person name="Brambilla E."/>
            <person name="Rohde M."/>
            <person name="Goker M."/>
            <person name="Tindall B.J."/>
            <person name="Woyke T."/>
            <person name="Bristow J."/>
            <person name="Eisen J.A."/>
            <person name="Markowitz V."/>
            <person name="Hugenholtz P."/>
            <person name="Kyrpides N.C."/>
            <person name="Klenk H.P."/>
            <person name="Lapidus A."/>
        </authorList>
    </citation>
    <scope>NUCLEOTIDE SEQUENCE [LARGE SCALE GENOMIC DNA]</scope>
    <source>
        <strain evidence="2">DSM 17093 / CIP 108686 / LMG 22925 / RQ-24</strain>
    </source>
</reference>
<evidence type="ECO:0008006" key="3">
    <source>
        <dbReference type="Google" id="ProtNLM"/>
    </source>
</evidence>
<dbReference type="EMBL" id="CP002049">
    <property type="protein sequence ID" value="ADI14925.1"/>
    <property type="molecule type" value="Genomic_DNA"/>
</dbReference>
<organism evidence="1 2">
    <name type="scientific">Truepera radiovictrix (strain DSM 17093 / CIP 108686 / LMG 22925 / RQ-24)</name>
    <dbReference type="NCBI Taxonomy" id="649638"/>
    <lineage>
        <taxon>Bacteria</taxon>
        <taxon>Thermotogati</taxon>
        <taxon>Deinococcota</taxon>
        <taxon>Deinococci</taxon>
        <taxon>Trueperales</taxon>
        <taxon>Trueperaceae</taxon>
        <taxon>Truepera</taxon>
    </lineage>
</organism>
<name>D7CQE1_TRURR</name>
<keyword evidence="2" id="KW-1185">Reference proteome</keyword>
<protein>
    <recommendedName>
        <fullName evidence="3">DNA-binding protein</fullName>
    </recommendedName>
</protein>
<evidence type="ECO:0000313" key="1">
    <source>
        <dbReference type="EMBL" id="ADI14925.1"/>
    </source>
</evidence>
<dbReference type="AlphaFoldDB" id="D7CQE1"/>
<proteinExistence type="predicted"/>
<evidence type="ECO:0000313" key="2">
    <source>
        <dbReference type="Proteomes" id="UP000000379"/>
    </source>
</evidence>